<dbReference type="Proteomes" id="UP001056384">
    <property type="component" value="Chromosome 5"/>
</dbReference>
<gene>
    <name evidence="2" type="ORF">Slin15195_G063400</name>
</gene>
<sequence length="180" mass="20073">MAQIGTTPSLTIGEPTGQVATYKERTAVRCFIIKDSNICIIHVKNGNYYKLPGGGVDPEDEGNHQVAVKREALEETGCEVEVLGEVVAHTLEWREPIKQDSYAYVCKVVKDTGKIALTEDEIKAGLEHEWCSVSEALQKMKVIEPTNMVGRFRKERDVFLLEEFVKKCGLVVPSLRGGHR</sequence>
<evidence type="ECO:0000259" key="1">
    <source>
        <dbReference type="Pfam" id="PF00293"/>
    </source>
</evidence>
<dbReference type="Gene3D" id="3.90.79.10">
    <property type="entry name" value="Nucleoside Triphosphate Pyrophosphohydrolase"/>
    <property type="match status" value="1"/>
</dbReference>
<dbReference type="InterPro" id="IPR015797">
    <property type="entry name" value="NUDIX_hydrolase-like_dom_sf"/>
</dbReference>
<reference evidence="2" key="1">
    <citation type="submission" date="2022-06" db="EMBL/GenBank/DDBJ databases">
        <title>Complete genome sequences of two strains of the flax pathogen Septoria linicola.</title>
        <authorList>
            <person name="Lapalu N."/>
            <person name="Simon A."/>
            <person name="Demenou B."/>
            <person name="Paumier D."/>
            <person name="Guillot M.-P."/>
            <person name="Gout L."/>
            <person name="Valade R."/>
        </authorList>
    </citation>
    <scope>NUCLEOTIDE SEQUENCE</scope>
    <source>
        <strain evidence="2">SE15195</strain>
    </source>
</reference>
<evidence type="ECO:0000313" key="2">
    <source>
        <dbReference type="EMBL" id="USW53021.1"/>
    </source>
</evidence>
<dbReference type="InterPro" id="IPR000086">
    <property type="entry name" value="NUDIX_hydrolase_dom"/>
</dbReference>
<accession>A0A9Q9AYL0</accession>
<dbReference type="EMBL" id="CP099422">
    <property type="protein sequence ID" value="USW53021.1"/>
    <property type="molecule type" value="Genomic_DNA"/>
</dbReference>
<protein>
    <submittedName>
        <fullName evidence="2">NUDIX hydrolase domain-containing protein</fullName>
    </submittedName>
</protein>
<dbReference type="SUPFAM" id="SSF55811">
    <property type="entry name" value="Nudix"/>
    <property type="match status" value="1"/>
</dbReference>
<dbReference type="Pfam" id="PF00293">
    <property type="entry name" value="NUDIX"/>
    <property type="match status" value="1"/>
</dbReference>
<dbReference type="AlphaFoldDB" id="A0A9Q9AYL0"/>
<evidence type="ECO:0000313" key="3">
    <source>
        <dbReference type="Proteomes" id="UP001056384"/>
    </source>
</evidence>
<name>A0A9Q9AYL0_9PEZI</name>
<proteinExistence type="predicted"/>
<feature type="domain" description="Nudix hydrolase" evidence="1">
    <location>
        <begin position="25"/>
        <end position="142"/>
    </location>
</feature>
<keyword evidence="3" id="KW-1185">Reference proteome</keyword>
<dbReference type="OrthoDB" id="2011998at2759"/>
<organism evidence="2 3">
    <name type="scientific">Septoria linicola</name>
    <dbReference type="NCBI Taxonomy" id="215465"/>
    <lineage>
        <taxon>Eukaryota</taxon>
        <taxon>Fungi</taxon>
        <taxon>Dikarya</taxon>
        <taxon>Ascomycota</taxon>
        <taxon>Pezizomycotina</taxon>
        <taxon>Dothideomycetes</taxon>
        <taxon>Dothideomycetidae</taxon>
        <taxon>Mycosphaerellales</taxon>
        <taxon>Mycosphaerellaceae</taxon>
        <taxon>Septoria</taxon>
    </lineage>
</organism>
<dbReference type="GO" id="GO:0016787">
    <property type="term" value="F:hydrolase activity"/>
    <property type="evidence" value="ECO:0007669"/>
    <property type="project" value="UniProtKB-KW"/>
</dbReference>
<dbReference type="PANTHER" id="PTHR43736:SF1">
    <property type="entry name" value="DIHYDRONEOPTERIN TRIPHOSPHATE DIPHOSPHATASE"/>
    <property type="match status" value="1"/>
</dbReference>
<dbReference type="PANTHER" id="PTHR43736">
    <property type="entry name" value="ADP-RIBOSE PYROPHOSPHATASE"/>
    <property type="match status" value="1"/>
</dbReference>
<keyword evidence="2" id="KW-0378">Hydrolase</keyword>